<name>A0A540LNW4_MALBA</name>
<keyword evidence="1" id="KW-0862">Zinc</keyword>
<dbReference type="GO" id="GO:0046621">
    <property type="term" value="P:negative regulation of organ growth"/>
    <property type="evidence" value="ECO:0007669"/>
    <property type="project" value="InterPro"/>
</dbReference>
<dbReference type="InterPro" id="IPR033276">
    <property type="entry name" value="BB"/>
</dbReference>
<gene>
    <name evidence="3" type="ORF">C1H46_026432</name>
</gene>
<keyword evidence="1" id="KW-0479">Metal-binding</keyword>
<dbReference type="PROSITE" id="PS50089">
    <property type="entry name" value="ZF_RING_2"/>
    <property type="match status" value="1"/>
</dbReference>
<evidence type="ECO:0000256" key="1">
    <source>
        <dbReference type="PROSITE-ProRule" id="PRU00175"/>
    </source>
</evidence>
<dbReference type="PANTHER" id="PTHR46400">
    <property type="entry name" value="RING/U-BOX SUPERFAMILY PROTEIN"/>
    <property type="match status" value="1"/>
</dbReference>
<dbReference type="SUPFAM" id="SSF57850">
    <property type="entry name" value="RING/U-box"/>
    <property type="match status" value="1"/>
</dbReference>
<dbReference type="AlphaFoldDB" id="A0A540LNW4"/>
<organism evidence="3 4">
    <name type="scientific">Malus baccata</name>
    <name type="common">Siberian crab apple</name>
    <name type="synonym">Pyrus baccata</name>
    <dbReference type="NCBI Taxonomy" id="106549"/>
    <lineage>
        <taxon>Eukaryota</taxon>
        <taxon>Viridiplantae</taxon>
        <taxon>Streptophyta</taxon>
        <taxon>Embryophyta</taxon>
        <taxon>Tracheophyta</taxon>
        <taxon>Spermatophyta</taxon>
        <taxon>Magnoliopsida</taxon>
        <taxon>eudicotyledons</taxon>
        <taxon>Gunneridae</taxon>
        <taxon>Pentapetalae</taxon>
        <taxon>rosids</taxon>
        <taxon>fabids</taxon>
        <taxon>Rosales</taxon>
        <taxon>Rosaceae</taxon>
        <taxon>Amygdaloideae</taxon>
        <taxon>Maleae</taxon>
        <taxon>Malus</taxon>
    </lineage>
</organism>
<evidence type="ECO:0000259" key="2">
    <source>
        <dbReference type="PROSITE" id="PS50089"/>
    </source>
</evidence>
<evidence type="ECO:0000313" key="3">
    <source>
        <dbReference type="EMBL" id="TQD88009.1"/>
    </source>
</evidence>
<dbReference type="Pfam" id="PF17123">
    <property type="entry name" value="zf-RING_11"/>
    <property type="match status" value="1"/>
</dbReference>
<dbReference type="GO" id="GO:0016567">
    <property type="term" value="P:protein ubiquitination"/>
    <property type="evidence" value="ECO:0007669"/>
    <property type="project" value="InterPro"/>
</dbReference>
<dbReference type="GO" id="GO:0008270">
    <property type="term" value="F:zinc ion binding"/>
    <property type="evidence" value="ECO:0007669"/>
    <property type="project" value="UniProtKB-KW"/>
</dbReference>
<dbReference type="InterPro" id="IPR013083">
    <property type="entry name" value="Znf_RING/FYVE/PHD"/>
</dbReference>
<keyword evidence="1" id="KW-0863">Zinc-finger</keyword>
<comment type="caution">
    <text evidence="3">The sequence shown here is derived from an EMBL/GenBank/DDBJ whole genome shotgun (WGS) entry which is preliminary data.</text>
</comment>
<keyword evidence="4" id="KW-1185">Reference proteome</keyword>
<dbReference type="EMBL" id="VIEB01000518">
    <property type="protein sequence ID" value="TQD88009.1"/>
    <property type="molecule type" value="Genomic_DNA"/>
</dbReference>
<dbReference type="Proteomes" id="UP000315295">
    <property type="component" value="Unassembled WGS sequence"/>
</dbReference>
<dbReference type="InterPro" id="IPR001841">
    <property type="entry name" value="Znf_RING"/>
</dbReference>
<proteinExistence type="predicted"/>
<dbReference type="PANTHER" id="PTHR46400:SF5">
    <property type="entry name" value="RING-TYPE DOMAIN-CONTAINING PROTEIN"/>
    <property type="match status" value="1"/>
</dbReference>
<sequence>MGNRIPTRRSDEHEYPPEAVEFSTYIFGAHCNTPPATGPPPYQTVPVVILAPPNRSSGANRFQPFGVAQSSHLGSSSYPSRSFNRQLLEDEALAHALQMQELENDYQHFSMQEHYRDEIQDNVDVDNMNYEELQALEETNGSVDQGLSEEILSMLPSHKYKPPQKKVGSTDDSNKECSICMMEYKRGDAMTTLPCSHQYHEKCIKKWLENNKSGLALESYLDSGHQRAVPPMVPSRVAGGIAQSSPSSGIFFQGDGQSQLAPL</sequence>
<accession>A0A540LNW4</accession>
<dbReference type="Gene3D" id="3.30.40.10">
    <property type="entry name" value="Zinc/RING finger domain, C3HC4 (zinc finger)"/>
    <property type="match status" value="1"/>
</dbReference>
<evidence type="ECO:0000313" key="4">
    <source>
        <dbReference type="Proteomes" id="UP000315295"/>
    </source>
</evidence>
<feature type="domain" description="RING-type" evidence="2">
    <location>
        <begin position="177"/>
        <end position="207"/>
    </location>
</feature>
<dbReference type="SMART" id="SM00184">
    <property type="entry name" value="RING"/>
    <property type="match status" value="1"/>
</dbReference>
<dbReference type="GO" id="GO:0004842">
    <property type="term" value="F:ubiquitin-protein transferase activity"/>
    <property type="evidence" value="ECO:0007669"/>
    <property type="project" value="InterPro"/>
</dbReference>
<reference evidence="3 4" key="1">
    <citation type="journal article" date="2019" name="G3 (Bethesda)">
        <title>Sequencing of a Wild Apple (Malus baccata) Genome Unravels the Differences Between Cultivated and Wild Apple Species Regarding Disease Resistance and Cold Tolerance.</title>
        <authorList>
            <person name="Chen X."/>
        </authorList>
    </citation>
    <scope>NUCLEOTIDE SEQUENCE [LARGE SCALE GENOMIC DNA]</scope>
    <source>
        <strain evidence="4">cv. Shandingzi</strain>
        <tissue evidence="3">Leaves</tissue>
    </source>
</reference>
<protein>
    <recommendedName>
        <fullName evidence="2">RING-type domain-containing protein</fullName>
    </recommendedName>
</protein>